<dbReference type="RefSeq" id="WP_184892614.1">
    <property type="nucleotide sequence ID" value="NZ_JACHMX010000001.1"/>
</dbReference>
<evidence type="ECO:0000313" key="3">
    <source>
        <dbReference type="Proteomes" id="UP000580861"/>
    </source>
</evidence>
<gene>
    <name evidence="2" type="ORF">HDA45_001191</name>
</gene>
<feature type="region of interest" description="Disordered" evidence="1">
    <location>
        <begin position="353"/>
        <end position="377"/>
    </location>
</feature>
<name>A0A841AXV9_9PSEU</name>
<feature type="compositionally biased region" description="Basic and acidic residues" evidence="1">
    <location>
        <begin position="368"/>
        <end position="377"/>
    </location>
</feature>
<dbReference type="AlphaFoldDB" id="A0A841AXV9"/>
<reference evidence="2 3" key="1">
    <citation type="submission" date="2020-08" db="EMBL/GenBank/DDBJ databases">
        <title>Sequencing the genomes of 1000 actinobacteria strains.</title>
        <authorList>
            <person name="Klenk H.-P."/>
        </authorList>
    </citation>
    <scope>NUCLEOTIDE SEQUENCE [LARGE SCALE GENOMIC DNA]</scope>
    <source>
        <strain evidence="2 3">DSM 45272</strain>
    </source>
</reference>
<organism evidence="2 3">
    <name type="scientific">Amycolatopsis umgeniensis</name>
    <dbReference type="NCBI Taxonomy" id="336628"/>
    <lineage>
        <taxon>Bacteria</taxon>
        <taxon>Bacillati</taxon>
        <taxon>Actinomycetota</taxon>
        <taxon>Actinomycetes</taxon>
        <taxon>Pseudonocardiales</taxon>
        <taxon>Pseudonocardiaceae</taxon>
        <taxon>Amycolatopsis</taxon>
    </lineage>
</organism>
<evidence type="ECO:0000256" key="1">
    <source>
        <dbReference type="SAM" id="MobiDB-lite"/>
    </source>
</evidence>
<dbReference type="Proteomes" id="UP000580861">
    <property type="component" value="Unassembled WGS sequence"/>
</dbReference>
<proteinExistence type="predicted"/>
<sequence length="527" mass="59438">MPAPRDSFQIMRKVVSKFDPRRAGPGPGTEVFARARPETVRVTERYYYEQEISHNSENGAAEDPTGQLEIVVPFDGADHFTREACDDVAAALLRQSPDEAVSALIGHVVFAGHQETDLADRLGLDDSYGSFPIRVPVSGRGSPGGVEELSTDRHACFISHDYTPTPPELIPIGVSAHLLDPDTISDIHAFSMSGTDTADLSKLSQQPNFQSFLWLVIQVRVVLPWKKEENDEQNPSRPAVERRPPRPVVERVSIDWPSITSLHALSLVFPDRGADPVPITYNPVDRSIEWRNVPMRKDTPAKGRKDELVFVTEPMVLKIEQPGELYEQKNLDGRVEVKLPGFLVSGTRSRLFDGTGRMDERDGDEQEDTRHQGDRKGHKEVSWITSRFRLVLYDAFARRPLRPHQHLHFDDVIPDEARIADIENALRTRGFTVHFGAKQLNGKKQQWEGTADRSEGPERMKLRLFVEGMMYDTERRVHRGGQSQKKILASGEILLFISGELPGTSQAITREMNALHAIIWERFARAR</sequence>
<accession>A0A841AXV9</accession>
<evidence type="ECO:0000313" key="2">
    <source>
        <dbReference type="EMBL" id="MBB5851104.1"/>
    </source>
</evidence>
<comment type="caution">
    <text evidence="2">The sequence shown here is derived from an EMBL/GenBank/DDBJ whole genome shotgun (WGS) entry which is preliminary data.</text>
</comment>
<keyword evidence="3" id="KW-1185">Reference proteome</keyword>
<protein>
    <submittedName>
        <fullName evidence="2">Uncharacterized protein</fullName>
    </submittedName>
</protein>
<dbReference type="EMBL" id="JACHMX010000001">
    <property type="protein sequence ID" value="MBB5851104.1"/>
    <property type="molecule type" value="Genomic_DNA"/>
</dbReference>